<dbReference type="EMBL" id="AQHV01000010">
    <property type="protein sequence ID" value="KKB57097.1"/>
    <property type="molecule type" value="Genomic_DNA"/>
</dbReference>
<evidence type="ECO:0000256" key="6">
    <source>
        <dbReference type="ARBA" id="ARBA00022842"/>
    </source>
</evidence>
<protein>
    <recommendedName>
        <fullName evidence="10">dITP/XTP pyrophosphatase</fullName>
        <ecNumber evidence="10">3.6.1.66</ecNumber>
    </recommendedName>
    <alternativeName>
        <fullName evidence="10">Non-canonical purine NTP pyrophosphatase</fullName>
    </alternativeName>
    <alternativeName>
        <fullName evidence="10">Non-standard purine NTP pyrophosphatase</fullName>
    </alternativeName>
    <alternativeName>
        <fullName evidence="10">Nucleoside-triphosphate diphosphatase</fullName>
    </alternativeName>
    <alternativeName>
        <fullName evidence="10">Nucleoside-triphosphate pyrophosphatase</fullName>
        <shortName evidence="10">NTPase</shortName>
    </alternativeName>
</protein>
<dbReference type="Proteomes" id="UP000033047">
    <property type="component" value="Unassembled WGS sequence"/>
</dbReference>
<comment type="caution">
    <text evidence="10">Lacks conserved residue(s) required for the propagation of feature annotation.</text>
</comment>
<dbReference type="Gene3D" id="3.90.950.10">
    <property type="match status" value="1"/>
</dbReference>
<dbReference type="AlphaFoldDB" id="A0A0F5JI32"/>
<proteinExistence type="inferred from homology"/>
<dbReference type="SUPFAM" id="SSF52972">
    <property type="entry name" value="ITPase-like"/>
    <property type="match status" value="1"/>
</dbReference>
<evidence type="ECO:0000256" key="9">
    <source>
        <dbReference type="ARBA" id="ARBA00052017"/>
    </source>
</evidence>
<dbReference type="EC" id="3.6.1.66" evidence="10"/>
<name>A0A0F5JI32_9BACT</name>
<evidence type="ECO:0000256" key="4">
    <source>
        <dbReference type="ARBA" id="ARBA00022741"/>
    </source>
</evidence>
<keyword evidence="6 10" id="KW-0460">Magnesium</keyword>
<dbReference type="GO" id="GO:0017111">
    <property type="term" value="F:ribonucleoside triphosphate phosphatase activity"/>
    <property type="evidence" value="ECO:0007669"/>
    <property type="project" value="InterPro"/>
</dbReference>
<gene>
    <name evidence="13" type="ORF">HMPREF1535_01749</name>
</gene>
<evidence type="ECO:0000256" key="7">
    <source>
        <dbReference type="ARBA" id="ARBA00023080"/>
    </source>
</evidence>
<dbReference type="InterPro" id="IPR020922">
    <property type="entry name" value="dITP/XTP_pyrophosphatase"/>
</dbReference>
<comment type="catalytic activity">
    <reaction evidence="8 10">
        <text>dITP + H2O = dIMP + diphosphate + H(+)</text>
        <dbReference type="Rhea" id="RHEA:28342"/>
        <dbReference type="ChEBI" id="CHEBI:15377"/>
        <dbReference type="ChEBI" id="CHEBI:15378"/>
        <dbReference type="ChEBI" id="CHEBI:33019"/>
        <dbReference type="ChEBI" id="CHEBI:61194"/>
        <dbReference type="ChEBI" id="CHEBI:61382"/>
        <dbReference type="EC" id="3.6.1.66"/>
    </reaction>
</comment>
<evidence type="ECO:0000256" key="10">
    <source>
        <dbReference type="HAMAP-Rule" id="MF_01405"/>
    </source>
</evidence>
<dbReference type="InterPro" id="IPR029001">
    <property type="entry name" value="ITPase-like_fam"/>
</dbReference>
<organism evidence="13 14">
    <name type="scientific">Parabacteroides goldsteinii DSM 19448 = WAL 12034</name>
    <dbReference type="NCBI Taxonomy" id="927665"/>
    <lineage>
        <taxon>Bacteria</taxon>
        <taxon>Pseudomonadati</taxon>
        <taxon>Bacteroidota</taxon>
        <taxon>Bacteroidia</taxon>
        <taxon>Bacteroidales</taxon>
        <taxon>Tannerellaceae</taxon>
        <taxon>Parabacteroides</taxon>
    </lineage>
</organism>
<feature type="binding site" evidence="10">
    <location>
        <begin position="176"/>
        <end position="177"/>
    </location>
    <ligand>
        <name>substrate</name>
    </ligand>
</feature>
<dbReference type="GO" id="GO:0036220">
    <property type="term" value="F:ITP diphosphatase activity"/>
    <property type="evidence" value="ECO:0007669"/>
    <property type="project" value="UniProtKB-UniRule"/>
</dbReference>
<accession>A0A0F5JI32</accession>
<feature type="binding site" evidence="10">
    <location>
        <position position="68"/>
    </location>
    <ligand>
        <name>Mg(2+)</name>
        <dbReference type="ChEBI" id="CHEBI:18420"/>
    </ligand>
</feature>
<dbReference type="GO" id="GO:0036222">
    <property type="term" value="F:XTP diphosphatase activity"/>
    <property type="evidence" value="ECO:0007669"/>
    <property type="project" value="UniProtKB-UniRule"/>
</dbReference>
<comment type="cofactor">
    <cofactor evidence="10">
        <name>Mg(2+)</name>
        <dbReference type="ChEBI" id="CHEBI:18420"/>
    </cofactor>
    <text evidence="10">Binds 1 Mg(2+) ion per subunit.</text>
</comment>
<evidence type="ECO:0000256" key="11">
    <source>
        <dbReference type="RuleBase" id="RU003781"/>
    </source>
</evidence>
<feature type="coiled-coil region" evidence="12">
    <location>
        <begin position="91"/>
        <end position="118"/>
    </location>
</feature>
<evidence type="ECO:0000313" key="13">
    <source>
        <dbReference type="EMBL" id="KKB57097.1"/>
    </source>
</evidence>
<feature type="binding site" evidence="10">
    <location>
        <position position="171"/>
    </location>
    <ligand>
        <name>substrate</name>
    </ligand>
</feature>
<dbReference type="InterPro" id="IPR002637">
    <property type="entry name" value="RdgB/HAM1"/>
</dbReference>
<dbReference type="GO" id="GO:0035870">
    <property type="term" value="F:dITP diphosphatase activity"/>
    <property type="evidence" value="ECO:0007669"/>
    <property type="project" value="UniProtKB-UniRule"/>
</dbReference>
<keyword evidence="5 10" id="KW-0378">Hydrolase</keyword>
<evidence type="ECO:0000256" key="5">
    <source>
        <dbReference type="ARBA" id="ARBA00022801"/>
    </source>
</evidence>
<evidence type="ECO:0000256" key="3">
    <source>
        <dbReference type="ARBA" id="ARBA00022723"/>
    </source>
</evidence>
<keyword evidence="12" id="KW-0175">Coiled coil</keyword>
<feature type="binding site" evidence="10">
    <location>
        <position position="69"/>
    </location>
    <ligand>
        <name>substrate</name>
    </ligand>
</feature>
<dbReference type="GO" id="GO:0046872">
    <property type="term" value="F:metal ion binding"/>
    <property type="evidence" value="ECO:0007669"/>
    <property type="project" value="UniProtKB-KW"/>
</dbReference>
<evidence type="ECO:0000256" key="8">
    <source>
        <dbReference type="ARBA" id="ARBA00051875"/>
    </source>
</evidence>
<dbReference type="Pfam" id="PF01725">
    <property type="entry name" value="Ham1p_like"/>
    <property type="match status" value="1"/>
</dbReference>
<keyword evidence="4 10" id="KW-0547">Nucleotide-binding</keyword>
<feature type="binding site" evidence="10">
    <location>
        <begin position="7"/>
        <end position="12"/>
    </location>
    <ligand>
        <name>substrate</name>
    </ligand>
</feature>
<reference evidence="13 14" key="1">
    <citation type="submission" date="2013-04" db="EMBL/GenBank/DDBJ databases">
        <title>The Genome Sequence of Parabacteroides goldsteinii DSM 19448.</title>
        <authorList>
            <consortium name="The Broad Institute Genomics Platform"/>
            <person name="Earl A."/>
            <person name="Ward D."/>
            <person name="Feldgarden M."/>
            <person name="Gevers D."/>
            <person name="Martens E."/>
            <person name="Sakamoto M."/>
            <person name="Benno Y."/>
            <person name="Song Y."/>
            <person name="Liu C."/>
            <person name="Lee J."/>
            <person name="Bolanos M."/>
            <person name="Vaisanen M.L."/>
            <person name="Finegold S.M."/>
            <person name="Walker B."/>
            <person name="Young S."/>
            <person name="Zeng Q."/>
            <person name="Gargeya S."/>
            <person name="Fitzgerald M."/>
            <person name="Haas B."/>
            <person name="Abouelleil A."/>
            <person name="Allen A.W."/>
            <person name="Alvarado L."/>
            <person name="Arachchi H.M."/>
            <person name="Berlin A.M."/>
            <person name="Chapman S.B."/>
            <person name="Gainer-Dewar J."/>
            <person name="Goldberg J."/>
            <person name="Griggs A."/>
            <person name="Gujja S."/>
            <person name="Hansen M."/>
            <person name="Howarth C."/>
            <person name="Imamovic A."/>
            <person name="Ireland A."/>
            <person name="Larimer J."/>
            <person name="McCowan C."/>
            <person name="Murphy C."/>
            <person name="Pearson M."/>
            <person name="Poon T.W."/>
            <person name="Priest M."/>
            <person name="Roberts A."/>
            <person name="Saif S."/>
            <person name="Shea T."/>
            <person name="Sisk P."/>
            <person name="Sykes S."/>
            <person name="Wortman J."/>
            <person name="Nusbaum C."/>
            <person name="Birren B."/>
        </authorList>
    </citation>
    <scope>NUCLEOTIDE SEQUENCE [LARGE SCALE GENOMIC DNA]</scope>
    <source>
        <strain evidence="13 14">DSM 19448</strain>
    </source>
</reference>
<comment type="catalytic activity">
    <reaction evidence="10">
        <text>ITP + H2O = IMP + diphosphate + H(+)</text>
        <dbReference type="Rhea" id="RHEA:29399"/>
        <dbReference type="ChEBI" id="CHEBI:15377"/>
        <dbReference type="ChEBI" id="CHEBI:15378"/>
        <dbReference type="ChEBI" id="CHEBI:33019"/>
        <dbReference type="ChEBI" id="CHEBI:58053"/>
        <dbReference type="ChEBI" id="CHEBI:61402"/>
        <dbReference type="EC" id="3.6.1.66"/>
    </reaction>
</comment>
<feature type="binding site" evidence="10">
    <location>
        <begin position="148"/>
        <end position="151"/>
    </location>
    <ligand>
        <name>substrate</name>
    </ligand>
</feature>
<evidence type="ECO:0000256" key="2">
    <source>
        <dbReference type="ARBA" id="ARBA00011738"/>
    </source>
</evidence>
<dbReference type="CDD" id="cd00515">
    <property type="entry name" value="HAM1"/>
    <property type="match status" value="1"/>
</dbReference>
<comment type="similarity">
    <text evidence="1 10 11">Belongs to the HAM1 NTPase family.</text>
</comment>
<comment type="subunit">
    <text evidence="2 10">Homodimer.</text>
</comment>
<sequence length="193" mass="21451">MKLVFATNNQHKLDEVQKITASHTEIVSLAAIDCHDDIPETADTLEGNALQKARYIKDKFGYDCFADDTGLEVEALNNAPGVYSARYAGPGHDSEANMKKLLREMEGMENRKARFRTVIALILDGKEYLFEGIVNGQITKDKRGTSGFGYDPIFMPDNHTETFAEMGNDIKNTISHRAEAVKKLSAFLSTLSE</sequence>
<dbReference type="GO" id="GO:0009117">
    <property type="term" value="P:nucleotide metabolic process"/>
    <property type="evidence" value="ECO:0007669"/>
    <property type="project" value="UniProtKB-KW"/>
</dbReference>
<comment type="catalytic activity">
    <reaction evidence="9 10">
        <text>XTP + H2O = XMP + diphosphate + H(+)</text>
        <dbReference type="Rhea" id="RHEA:28610"/>
        <dbReference type="ChEBI" id="CHEBI:15377"/>
        <dbReference type="ChEBI" id="CHEBI:15378"/>
        <dbReference type="ChEBI" id="CHEBI:33019"/>
        <dbReference type="ChEBI" id="CHEBI:57464"/>
        <dbReference type="ChEBI" id="CHEBI:61314"/>
        <dbReference type="EC" id="3.6.1.66"/>
    </reaction>
</comment>
<dbReference type="GO" id="GO:0005829">
    <property type="term" value="C:cytosol"/>
    <property type="evidence" value="ECO:0007669"/>
    <property type="project" value="TreeGrafter"/>
</dbReference>
<keyword evidence="3 10" id="KW-0479">Metal-binding</keyword>
<dbReference type="STRING" id="927665.HMPREF1535_01749"/>
<comment type="caution">
    <text evidence="13">The sequence shown here is derived from an EMBL/GenBank/DDBJ whole genome shotgun (WGS) entry which is preliminary data.</text>
</comment>
<feature type="active site" description="Proton acceptor" evidence="10">
    <location>
        <position position="68"/>
    </location>
</feature>
<dbReference type="NCBIfam" id="TIGR00042">
    <property type="entry name" value="RdgB/HAM1 family non-canonical purine NTP pyrophosphatase"/>
    <property type="match status" value="1"/>
</dbReference>
<dbReference type="RefSeq" id="WP_046145861.1">
    <property type="nucleotide sequence ID" value="NZ_KQ033912.1"/>
</dbReference>
<dbReference type="GO" id="GO:0000166">
    <property type="term" value="F:nucleotide binding"/>
    <property type="evidence" value="ECO:0007669"/>
    <property type="project" value="UniProtKB-KW"/>
</dbReference>
<dbReference type="FunFam" id="3.90.950.10:FF:000001">
    <property type="entry name" value="dITP/XTP pyrophosphatase"/>
    <property type="match status" value="1"/>
</dbReference>
<evidence type="ECO:0000256" key="12">
    <source>
        <dbReference type="SAM" id="Coils"/>
    </source>
</evidence>
<evidence type="ECO:0000313" key="14">
    <source>
        <dbReference type="Proteomes" id="UP000033047"/>
    </source>
</evidence>
<dbReference type="PANTHER" id="PTHR11067:SF9">
    <property type="entry name" value="INOSINE TRIPHOSPHATE PYROPHOSPHATASE"/>
    <property type="match status" value="1"/>
</dbReference>
<dbReference type="PATRIC" id="fig|927665.4.peg.1788"/>
<dbReference type="GO" id="GO:0009146">
    <property type="term" value="P:purine nucleoside triphosphate catabolic process"/>
    <property type="evidence" value="ECO:0007669"/>
    <property type="project" value="UniProtKB-UniRule"/>
</dbReference>
<dbReference type="HAMAP" id="MF_01405">
    <property type="entry name" value="Non_canon_purine_NTPase"/>
    <property type="match status" value="1"/>
</dbReference>
<dbReference type="HOGENOM" id="CLU_082080_0_2_10"/>
<keyword evidence="7 10" id="KW-0546">Nucleotide metabolism</keyword>
<dbReference type="PANTHER" id="PTHR11067">
    <property type="entry name" value="INOSINE TRIPHOSPHATE PYROPHOSPHATASE/HAM1 PROTEIN"/>
    <property type="match status" value="1"/>
</dbReference>
<evidence type="ECO:0000256" key="1">
    <source>
        <dbReference type="ARBA" id="ARBA00008023"/>
    </source>
</evidence>
<comment type="function">
    <text evidence="10">Pyrophosphatase that catalyzes the hydrolysis of nucleoside triphosphates to their monophosphate derivatives, with a high preference for the non-canonical purine nucleotides XTP (xanthosine triphosphate), dITP (deoxyinosine triphosphate) and ITP. Seems to function as a house-cleaning enzyme that removes non-canonical purine nucleotides from the nucleotide pool, thus preventing their incorporation into DNA/RNA and avoiding chromosomal lesions.</text>
</comment>
<dbReference type="NCBIfam" id="NF011398">
    <property type="entry name" value="PRK14823.1"/>
    <property type="match status" value="1"/>
</dbReference>